<keyword evidence="2" id="KW-1185">Reference proteome</keyword>
<protein>
    <submittedName>
        <fullName evidence="1">Uncharacterized protein</fullName>
    </submittedName>
</protein>
<sequence length="161" mass="17578">MNPSNLLAIAVLGIGSTQMLGYLTGSRILRGIGLASGVAPFPKVFCEADGYEAFAASFHLEGVRPDGTRWTCPLDPERYARIKGPYNRRNVHGATLAFAPRLPDDLRASLISSALCPDSDLRRELDIPADLTDLRVIITPRPDEPHGPWSCNTHGELTEIR</sequence>
<dbReference type="AlphaFoldDB" id="A0A934VFI4"/>
<gene>
    <name evidence="1" type="ORF">JIN81_06245</name>
</gene>
<comment type="caution">
    <text evidence="1">The sequence shown here is derived from an EMBL/GenBank/DDBJ whole genome shotgun (WGS) entry which is preliminary data.</text>
</comment>
<accession>A0A934VFI4</accession>
<evidence type="ECO:0000313" key="1">
    <source>
        <dbReference type="EMBL" id="MBK1826610.1"/>
    </source>
</evidence>
<reference evidence="1" key="1">
    <citation type="submission" date="2021-01" db="EMBL/GenBank/DDBJ databases">
        <title>Modified the classification status of verrucomicrobia.</title>
        <authorList>
            <person name="Feng X."/>
        </authorList>
    </citation>
    <scope>NUCLEOTIDE SEQUENCE</scope>
    <source>
        <strain evidence="1">KCTC 22201</strain>
    </source>
</reference>
<evidence type="ECO:0000313" key="2">
    <source>
        <dbReference type="Proteomes" id="UP000658278"/>
    </source>
</evidence>
<name>A0A934VFI4_9BACT</name>
<dbReference type="Proteomes" id="UP000658278">
    <property type="component" value="Unassembled WGS sequence"/>
</dbReference>
<dbReference type="RefSeq" id="WP_200277745.1">
    <property type="nucleotide sequence ID" value="NZ_JAENII010000004.1"/>
</dbReference>
<organism evidence="1 2">
    <name type="scientific">Haloferula rosea</name>
    <dbReference type="NCBI Taxonomy" id="490093"/>
    <lineage>
        <taxon>Bacteria</taxon>
        <taxon>Pseudomonadati</taxon>
        <taxon>Verrucomicrobiota</taxon>
        <taxon>Verrucomicrobiia</taxon>
        <taxon>Verrucomicrobiales</taxon>
        <taxon>Verrucomicrobiaceae</taxon>
        <taxon>Haloferula</taxon>
    </lineage>
</organism>
<proteinExistence type="predicted"/>
<dbReference type="EMBL" id="JAENII010000004">
    <property type="protein sequence ID" value="MBK1826610.1"/>
    <property type="molecule type" value="Genomic_DNA"/>
</dbReference>